<dbReference type="InterPro" id="IPR036378">
    <property type="entry name" value="FAS1_dom_sf"/>
</dbReference>
<keyword evidence="6" id="KW-1185">Reference proteome</keyword>
<reference evidence="7" key="2">
    <citation type="submission" date="2025-08" db="UniProtKB">
        <authorList>
            <consortium name="RefSeq"/>
        </authorList>
    </citation>
    <scope>IDENTIFICATION</scope>
    <source>
        <tissue evidence="7">Leaf</tissue>
    </source>
</reference>
<dbReference type="SMART" id="SM00554">
    <property type="entry name" value="FAS1"/>
    <property type="match status" value="2"/>
</dbReference>
<evidence type="ECO:0000256" key="4">
    <source>
        <dbReference type="SAM" id="Phobius"/>
    </source>
</evidence>
<protein>
    <submittedName>
        <fullName evidence="7">Fasciclin-like arabinogalactan protein 20</fullName>
    </submittedName>
</protein>
<evidence type="ECO:0000259" key="5">
    <source>
        <dbReference type="PROSITE" id="PS50213"/>
    </source>
</evidence>
<gene>
    <name evidence="7" type="primary">LOC104720669</name>
</gene>
<dbReference type="GeneID" id="104720669"/>
<feature type="non-terminal residue" evidence="7">
    <location>
        <position position="1"/>
    </location>
</feature>
<dbReference type="PANTHER" id="PTHR33985:SF21">
    <property type="entry name" value="FASCICLIN-LIKE ARABINOGALACTAN PROTEIN 20-RELATED"/>
    <property type="match status" value="1"/>
</dbReference>
<evidence type="ECO:0000256" key="3">
    <source>
        <dbReference type="SAM" id="MobiDB-lite"/>
    </source>
</evidence>
<dbReference type="PANTHER" id="PTHR33985">
    <property type="entry name" value="OS02G0491300 PROTEIN-RELATED"/>
    <property type="match status" value="1"/>
</dbReference>
<accession>A0ABM0U6V6</accession>
<keyword evidence="2" id="KW-0325">Glycoprotein</keyword>
<evidence type="ECO:0000313" key="6">
    <source>
        <dbReference type="Proteomes" id="UP000694864"/>
    </source>
</evidence>
<dbReference type="InterPro" id="IPR000782">
    <property type="entry name" value="FAS1_domain"/>
</dbReference>
<feature type="region of interest" description="Disordered" evidence="3">
    <location>
        <begin position="363"/>
        <end position="396"/>
    </location>
</feature>
<dbReference type="RefSeq" id="XP_010436849.1">
    <property type="nucleotide sequence ID" value="XM_010438547.1"/>
</dbReference>
<keyword evidence="4" id="KW-0472">Membrane</keyword>
<evidence type="ECO:0000256" key="1">
    <source>
        <dbReference type="ARBA" id="ARBA00007843"/>
    </source>
</evidence>
<dbReference type="Proteomes" id="UP000694864">
    <property type="component" value="Chromosome 10"/>
</dbReference>
<dbReference type="PROSITE" id="PS50213">
    <property type="entry name" value="FAS1"/>
    <property type="match status" value="2"/>
</dbReference>
<dbReference type="SUPFAM" id="SSF82153">
    <property type="entry name" value="FAS1 domain"/>
    <property type="match status" value="2"/>
</dbReference>
<dbReference type="InterPro" id="IPR052806">
    <property type="entry name" value="Fasciclin-like_AGP"/>
</dbReference>
<dbReference type="Gene3D" id="2.30.180.10">
    <property type="entry name" value="FAS1 domain"/>
    <property type="match status" value="2"/>
</dbReference>
<feature type="compositionally biased region" description="Low complexity" evidence="3">
    <location>
        <begin position="181"/>
        <end position="210"/>
    </location>
</feature>
<sequence>CNFPCNGFSHRETKRESSKNASMASKILTTFFLLFFVLDLNLVAPSLTSVSSAVEILSDSSYFSMGLTLKLASQDLNLNDWQELTIFAPSDQAFTRSGQPSLLDIKYQLSPTRLSGESLRNFPNGAKIPTLRSNSSLVVTNSSRFGGGKASINGAVVQDSPVFDDGYIVIYGSEEFFTSPTKISGDSPSSSSVPNPTGSIPIPSSATRTAPSPPNRSKPVVNCFNIFESASRLLMSRGFVIMATFLALQLETSGNNDTKMITVFAPTDEAIPNPTTKFSDYATIFRGHVINRLVSWKDLQKLAWEGSILQTVLKGYEIEVSWSGDILLLNGVPLIYPDMFVNDCIAVHGFNQMIEPKEKQVGLGESISVPNDGEEEAVEGVHEEYSSQLGDYDGLH</sequence>
<keyword evidence="4" id="KW-0812">Transmembrane</keyword>
<feature type="domain" description="FAS1" evidence="5">
    <location>
        <begin position="50"/>
        <end position="176"/>
    </location>
</feature>
<evidence type="ECO:0000256" key="2">
    <source>
        <dbReference type="ARBA" id="ARBA00022974"/>
    </source>
</evidence>
<feature type="transmembrane region" description="Helical" evidence="4">
    <location>
        <begin position="23"/>
        <end position="44"/>
    </location>
</feature>
<keyword evidence="4" id="KW-1133">Transmembrane helix</keyword>
<comment type="similarity">
    <text evidence="1">Belongs to the fasciclin-like AGP family.</text>
</comment>
<dbReference type="Pfam" id="PF02469">
    <property type="entry name" value="Fasciclin"/>
    <property type="match status" value="1"/>
</dbReference>
<proteinExistence type="inferred from homology"/>
<reference evidence="6" key="1">
    <citation type="journal article" date="2014" name="Nat. Commun.">
        <title>The emerging biofuel crop Camelina sativa retains a highly undifferentiated hexaploid genome structure.</title>
        <authorList>
            <person name="Kagale S."/>
            <person name="Koh C."/>
            <person name="Nixon J."/>
            <person name="Bollina V."/>
            <person name="Clarke W.E."/>
            <person name="Tuteja R."/>
            <person name="Spillane C."/>
            <person name="Robinson S.J."/>
            <person name="Links M.G."/>
            <person name="Clarke C."/>
            <person name="Higgins E.E."/>
            <person name="Huebert T."/>
            <person name="Sharpe A.G."/>
            <person name="Parkin I.A."/>
        </authorList>
    </citation>
    <scope>NUCLEOTIDE SEQUENCE [LARGE SCALE GENOMIC DNA]</scope>
    <source>
        <strain evidence="6">cv. DH55</strain>
    </source>
</reference>
<evidence type="ECO:0000313" key="7">
    <source>
        <dbReference type="RefSeq" id="XP_010436849.1"/>
    </source>
</evidence>
<organism evidence="6 7">
    <name type="scientific">Camelina sativa</name>
    <name type="common">False flax</name>
    <name type="synonym">Myagrum sativum</name>
    <dbReference type="NCBI Taxonomy" id="90675"/>
    <lineage>
        <taxon>Eukaryota</taxon>
        <taxon>Viridiplantae</taxon>
        <taxon>Streptophyta</taxon>
        <taxon>Embryophyta</taxon>
        <taxon>Tracheophyta</taxon>
        <taxon>Spermatophyta</taxon>
        <taxon>Magnoliopsida</taxon>
        <taxon>eudicotyledons</taxon>
        <taxon>Gunneridae</taxon>
        <taxon>Pentapetalae</taxon>
        <taxon>rosids</taxon>
        <taxon>malvids</taxon>
        <taxon>Brassicales</taxon>
        <taxon>Brassicaceae</taxon>
        <taxon>Camelineae</taxon>
        <taxon>Camelina</taxon>
    </lineage>
</organism>
<feature type="region of interest" description="Disordered" evidence="3">
    <location>
        <begin position="181"/>
        <end position="216"/>
    </location>
</feature>
<feature type="domain" description="FAS1" evidence="5">
    <location>
        <begin position="220"/>
        <end position="354"/>
    </location>
</feature>
<keyword evidence="2" id="KW-0654">Proteoglycan</keyword>
<name>A0ABM0U6V6_CAMSA</name>